<reference evidence="2 3" key="1">
    <citation type="submission" date="2015-09" db="EMBL/GenBank/DDBJ databases">
        <title>Genome Sequences of Mycobacterium immunogenum Isolates, Recuperated from a Chloraminated Drinking Water Distribution System Simulator Subjected to Episodes of Nitrification.</title>
        <authorList>
            <person name="Gomez-Alvarez V."/>
            <person name="Revetta R.P."/>
        </authorList>
    </citation>
    <scope>NUCLEOTIDE SEQUENCE [LARGE SCALE GENOMIC DNA]</scope>
    <source>
        <strain evidence="2 3">H008</strain>
    </source>
</reference>
<evidence type="ECO:0000313" key="2">
    <source>
        <dbReference type="EMBL" id="KPG14754.1"/>
    </source>
</evidence>
<evidence type="ECO:0000313" key="3">
    <source>
        <dbReference type="Proteomes" id="UP000037843"/>
    </source>
</evidence>
<name>A0A7V8LS43_9MYCO</name>
<sequence>MSLAIRPTGIPSTEAFGAVRVTYLQDVSPTGIPSAEAFGTAAVGQTLTVSGIASAEAFGAAAAVVGPVTITPTGIASAEAFGTAGVGQRITPVGIASSEAFGVAKANLNVVASGIASGEAFGSATATRGPVTVTASGIASGEAFGSPIVTQPATVIYSTQGVGSENNGTPLSCSINPSTNDDVLAFATLGTSSGPTELFKATYGASNLPMTCVGQAVSNGVVIAAYIIRGVASGSATINITRGTSPAPWGQVVAVSYSGAAGYDPAAVAIGTGTSFSHSVTAPLNGRAVQALTTGDSGATLSSLAGGTSRYLDNSGFCIQSVRDTDVVVSPTAFTGTISSSRDWASIAVPLRTIAPTGVRAGYNIGTSSVLGATTTTVDVSAAVGDYVYTVVVQDRPGDPSSVTCAGTGMTLIDTAAWTSGSGSAFIKIYRSASTMGSAGAKTVSVVTTGSGWSRCFGIAVSGVSSPSGTVTKTSGTGSQPTQAVTCSAGQMILQVLGTSNTPTGFSGGSTLVAATSGQVFWSISISYSSATFSLSNTSANWGALAIVLS</sequence>
<gene>
    <name evidence="1" type="ORF">AN908_06665</name>
    <name evidence="2" type="ORF">AN908_07180</name>
</gene>
<accession>A0A7V8LS43</accession>
<dbReference type="EMBL" id="LJFO01000003">
    <property type="protein sequence ID" value="KPG14754.1"/>
    <property type="molecule type" value="Genomic_DNA"/>
</dbReference>
<dbReference type="EMBL" id="LJFO01000003">
    <property type="protein sequence ID" value="KPG14747.1"/>
    <property type="molecule type" value="Genomic_DNA"/>
</dbReference>
<dbReference type="AlphaFoldDB" id="A0A7V8LS43"/>
<evidence type="ECO:0000313" key="1">
    <source>
        <dbReference type="EMBL" id="KPG14747.1"/>
    </source>
</evidence>
<comment type="caution">
    <text evidence="2">The sequence shown here is derived from an EMBL/GenBank/DDBJ whole genome shotgun (WGS) entry which is preliminary data.</text>
</comment>
<organism evidence="2 3">
    <name type="scientific">Mycobacteroides immunogenum</name>
    <dbReference type="NCBI Taxonomy" id="83262"/>
    <lineage>
        <taxon>Bacteria</taxon>
        <taxon>Bacillati</taxon>
        <taxon>Actinomycetota</taxon>
        <taxon>Actinomycetes</taxon>
        <taxon>Mycobacteriales</taxon>
        <taxon>Mycobacteriaceae</taxon>
        <taxon>Mycobacteroides</taxon>
    </lineage>
</organism>
<dbReference type="Proteomes" id="UP000037843">
    <property type="component" value="Unassembled WGS sequence"/>
</dbReference>
<proteinExistence type="predicted"/>
<protein>
    <submittedName>
        <fullName evidence="2">Uncharacterized protein</fullName>
    </submittedName>
</protein>